<evidence type="ECO:0000259" key="1">
    <source>
        <dbReference type="Pfam" id="PF13556"/>
    </source>
</evidence>
<dbReference type="Pfam" id="PF13556">
    <property type="entry name" value="HTH_30"/>
    <property type="match status" value="1"/>
</dbReference>
<dbReference type="InterPro" id="IPR025751">
    <property type="entry name" value="RsbRD_N_dom"/>
</dbReference>
<dbReference type="Proteomes" id="UP000571817">
    <property type="component" value="Unassembled WGS sequence"/>
</dbReference>
<dbReference type="RefSeq" id="WP_179479247.1">
    <property type="nucleotide sequence ID" value="NZ_JACCFW010000001.1"/>
</dbReference>
<comment type="caution">
    <text evidence="3">The sequence shown here is derived from an EMBL/GenBank/DDBJ whole genome shotgun (WGS) entry which is preliminary data.</text>
</comment>
<evidence type="ECO:0000259" key="2">
    <source>
        <dbReference type="Pfam" id="PF14361"/>
    </source>
</evidence>
<evidence type="ECO:0000313" key="3">
    <source>
        <dbReference type="EMBL" id="NYJ73780.1"/>
    </source>
</evidence>
<dbReference type="Pfam" id="PF14361">
    <property type="entry name" value="RsbRD_N"/>
    <property type="match status" value="1"/>
</dbReference>
<keyword evidence="4" id="KW-1185">Reference proteome</keyword>
<dbReference type="PANTHER" id="PTHR33744">
    <property type="entry name" value="CARBOHYDRATE DIACID REGULATOR"/>
    <property type="match status" value="1"/>
</dbReference>
<dbReference type="Gene3D" id="1.10.10.2840">
    <property type="entry name" value="PucR C-terminal helix-turn-helix domain"/>
    <property type="match status" value="1"/>
</dbReference>
<dbReference type="EMBL" id="JACCFW010000001">
    <property type="protein sequence ID" value="NYJ73780.1"/>
    <property type="molecule type" value="Genomic_DNA"/>
</dbReference>
<protein>
    <recommendedName>
        <fullName evidence="5">PucR C-terminal helix-turn-helix domain-containing protein</fullName>
    </recommendedName>
</protein>
<gene>
    <name evidence="3" type="ORF">HNR15_000743</name>
</gene>
<dbReference type="InterPro" id="IPR042070">
    <property type="entry name" value="PucR_C-HTH_sf"/>
</dbReference>
<feature type="domain" description="PucR C-terminal helix-turn-helix" evidence="1">
    <location>
        <begin position="339"/>
        <end position="396"/>
    </location>
</feature>
<accession>A0A853DGE7</accession>
<proteinExistence type="predicted"/>
<name>A0A853DGE7_9MICO</name>
<dbReference type="PANTHER" id="PTHR33744:SF1">
    <property type="entry name" value="DNA-BINDING TRANSCRIPTIONAL ACTIVATOR ADER"/>
    <property type="match status" value="1"/>
</dbReference>
<dbReference type="InterPro" id="IPR025736">
    <property type="entry name" value="PucR_C-HTH_dom"/>
</dbReference>
<evidence type="ECO:0008006" key="5">
    <source>
        <dbReference type="Google" id="ProtNLM"/>
    </source>
</evidence>
<feature type="domain" description="RsbT co-antagonist protein RsbRD N-terminal" evidence="2">
    <location>
        <begin position="30"/>
        <end position="177"/>
    </location>
</feature>
<evidence type="ECO:0000313" key="4">
    <source>
        <dbReference type="Proteomes" id="UP000571817"/>
    </source>
</evidence>
<dbReference type="InterPro" id="IPR051448">
    <property type="entry name" value="CdaR-like_regulators"/>
</dbReference>
<dbReference type="AlphaFoldDB" id="A0A853DGE7"/>
<reference evidence="3 4" key="1">
    <citation type="submission" date="2020-07" db="EMBL/GenBank/DDBJ databases">
        <title>Sequencing the genomes of 1000 actinobacteria strains.</title>
        <authorList>
            <person name="Klenk H.-P."/>
        </authorList>
    </citation>
    <scope>NUCLEOTIDE SEQUENCE [LARGE SCALE GENOMIC DNA]</scope>
    <source>
        <strain evidence="3 4">DSM 29531</strain>
    </source>
</reference>
<sequence length="405" mass="44723">MAQRLNAEALPSQPDSHVEVLRESLTQTFPDLLRVVGDELATMWPTYTAYMEEHRDQLALASEVVIPQLLATVSDPAGRPGHGDTLDPAIANVFEQIGRVHYLHGQDLTSLLTAYQSGARVSWEFISQAAITAGIGPTDIARLAQTLFTIVHDLSACTSQGFVSEQSDSGMAAQRARAELTGQIMSPFTDLIALRRAADRALWRLPDEVVFVILRLDKDETPLQSVQTDPEWLFVRVDGVVGLIAPWARGTRERLIRALASEGAMVGPPMPIDQARTSLTLARSALSLQRSGLITESVAFVGDHLDTLIVHQRPQRVAALRSQVLAPLDDLPQATRERLIETLTSWLRHMGSRVEIAEELHIHPQTVRYRVEQLREAFGPALDSPAERARLYLALIWGEPVLDAD</sequence>
<organism evidence="3 4">
    <name type="scientific">Allobranchiibius huperziae</name>
    <dbReference type="NCBI Taxonomy" id="1874116"/>
    <lineage>
        <taxon>Bacteria</taxon>
        <taxon>Bacillati</taxon>
        <taxon>Actinomycetota</taxon>
        <taxon>Actinomycetes</taxon>
        <taxon>Micrococcales</taxon>
        <taxon>Dermacoccaceae</taxon>
        <taxon>Allobranchiibius</taxon>
    </lineage>
</organism>